<protein>
    <recommendedName>
        <fullName evidence="3">Phage protein</fullName>
    </recommendedName>
</protein>
<evidence type="ECO:0008006" key="3">
    <source>
        <dbReference type="Google" id="ProtNLM"/>
    </source>
</evidence>
<evidence type="ECO:0000313" key="1">
    <source>
        <dbReference type="EMBL" id="EMG25757.1"/>
    </source>
</evidence>
<keyword evidence="2" id="KW-1185">Reference proteome</keyword>
<evidence type="ECO:0000313" key="2">
    <source>
        <dbReference type="Proteomes" id="UP000011769"/>
    </source>
</evidence>
<dbReference type="RefSeq" id="WP_003108363.1">
    <property type="nucleotide sequence ID" value="NZ_ALYM01000003.1"/>
</dbReference>
<reference evidence="1 2" key="1">
    <citation type="journal article" date="2013" name="PLoS ONE">
        <title>Comparative Genomic Characterization of Three Streptococcus parauberis Strains in Fish Pathogen, as Assessed by Wide-Genome Analyses.</title>
        <authorList>
            <person name="Nho S.W."/>
            <person name="Hikima J."/>
            <person name="Park S.B."/>
            <person name="Jang H.B."/>
            <person name="Cha I.S."/>
            <person name="Yasuike M."/>
            <person name="Nakamura Y."/>
            <person name="Fujiwara A."/>
            <person name="Sano M."/>
            <person name="Kanai K."/>
            <person name="Kondo H."/>
            <person name="Hirono I."/>
            <person name="Takeyama H."/>
            <person name="Aoki T."/>
            <person name="Jung T.S."/>
        </authorList>
    </citation>
    <scope>NUCLEOTIDE SEQUENCE [LARGE SCALE GENOMIC DNA]</scope>
    <source>
        <strain evidence="1 2">KRS-02083</strain>
    </source>
</reference>
<dbReference type="Proteomes" id="UP000011769">
    <property type="component" value="Unassembled WGS sequence"/>
</dbReference>
<dbReference type="EMBL" id="ALYM01000003">
    <property type="protein sequence ID" value="EMG25757.1"/>
    <property type="molecule type" value="Genomic_DNA"/>
</dbReference>
<gene>
    <name evidence="1" type="ORF">SPJ1_1168</name>
</gene>
<proteinExistence type="predicted"/>
<name>A0ABN0ISB2_9STRE</name>
<comment type="caution">
    <text evidence="1">The sequence shown here is derived from an EMBL/GenBank/DDBJ whole genome shotgun (WGS) entry which is preliminary data.</text>
</comment>
<sequence>MNYTVTVYKDGVAIESHWFNAHLEARVAELELRKKHPAARIEIDEV</sequence>
<organism evidence="1 2">
    <name type="scientific">Streptococcus parauberis KRS-02083</name>
    <dbReference type="NCBI Taxonomy" id="1207545"/>
    <lineage>
        <taxon>Bacteria</taxon>
        <taxon>Bacillati</taxon>
        <taxon>Bacillota</taxon>
        <taxon>Bacilli</taxon>
        <taxon>Lactobacillales</taxon>
        <taxon>Streptococcaceae</taxon>
        <taxon>Streptococcus</taxon>
    </lineage>
</organism>
<accession>A0ABN0ISB2</accession>